<reference evidence="1 2" key="1">
    <citation type="submission" date="2016-11" db="EMBL/GenBank/DDBJ databases">
        <authorList>
            <person name="Jaros S."/>
            <person name="Januszkiewicz K."/>
            <person name="Wedrychowicz H."/>
        </authorList>
    </citation>
    <scope>NUCLEOTIDE SEQUENCE [LARGE SCALE GENOMIC DNA]</scope>
    <source>
        <strain evidence="1 2">DSM 21986</strain>
    </source>
</reference>
<accession>A0A1M5ERG2</accession>
<evidence type="ECO:0000313" key="1">
    <source>
        <dbReference type="EMBL" id="SHF81767.1"/>
    </source>
</evidence>
<sequence>MFYIKSKHRDQGLVEISSFNYIIRPVQYKPFKPQIVTDQIFKNSL</sequence>
<protein>
    <submittedName>
        <fullName evidence="1">Uncharacterized protein</fullName>
    </submittedName>
</protein>
<dbReference type="Proteomes" id="UP000184041">
    <property type="component" value="Unassembled WGS sequence"/>
</dbReference>
<organism evidence="1 2">
    <name type="scientific">Fodinibius roseus</name>
    <dbReference type="NCBI Taxonomy" id="1194090"/>
    <lineage>
        <taxon>Bacteria</taxon>
        <taxon>Pseudomonadati</taxon>
        <taxon>Balneolota</taxon>
        <taxon>Balneolia</taxon>
        <taxon>Balneolales</taxon>
        <taxon>Balneolaceae</taxon>
        <taxon>Fodinibius</taxon>
    </lineage>
</organism>
<name>A0A1M5ERG2_9BACT</name>
<dbReference type="STRING" id="1194090.SAMN05443144_113141"/>
<keyword evidence="2" id="KW-1185">Reference proteome</keyword>
<evidence type="ECO:0000313" key="2">
    <source>
        <dbReference type="Proteomes" id="UP000184041"/>
    </source>
</evidence>
<gene>
    <name evidence="1" type="ORF">SAMN05443144_113141</name>
</gene>
<proteinExistence type="predicted"/>
<dbReference type="EMBL" id="FQUS01000013">
    <property type="protein sequence ID" value="SHF81767.1"/>
    <property type="molecule type" value="Genomic_DNA"/>
</dbReference>
<dbReference type="AlphaFoldDB" id="A0A1M5ERG2"/>